<sequence length="274" mass="29181">MSQQPPRAVSRLTSGAKVTAAAMLLAVSSAALAQTPQGAPTMEERLRTQLRTTTEQLQQAKNELAALKAGGATAGASGSAASAGNAGKASKDSPEALRKQLDDAQQQLTAERQSRERLAQDARASQSEVKTIADKANTQISQYRNAYDELLRLARQADAQRKQLAEETAAQRAALKLAQEKNDRLYAVGQEILTAYETMDVATIVAARQPFAAQARVKYEQIAQQYGDKLYEGKFDEQQAMAAASAKPAPQAEQAAQPAPSAPADAVSDIKNGR</sequence>
<feature type="compositionally biased region" description="Low complexity" evidence="2">
    <location>
        <begin position="70"/>
        <end position="88"/>
    </location>
</feature>
<dbReference type="AlphaFoldDB" id="A0A239SCN8"/>
<evidence type="ECO:0000256" key="2">
    <source>
        <dbReference type="SAM" id="MobiDB-lite"/>
    </source>
</evidence>
<keyword evidence="5" id="KW-1185">Reference proteome</keyword>
<accession>A0A239SCN8</accession>
<feature type="compositionally biased region" description="Low complexity" evidence="2">
    <location>
        <begin position="240"/>
        <end position="266"/>
    </location>
</feature>
<evidence type="ECO:0000313" key="4">
    <source>
        <dbReference type="EMBL" id="SNU82514.1"/>
    </source>
</evidence>
<dbReference type="Proteomes" id="UP000215126">
    <property type="component" value="Chromosome 1"/>
</dbReference>
<keyword evidence="1" id="KW-0175">Coiled coil</keyword>
<dbReference type="RefSeq" id="WP_052252538.1">
    <property type="nucleotide sequence ID" value="NZ_CP010431.2"/>
</dbReference>
<evidence type="ECO:0000256" key="3">
    <source>
        <dbReference type="SAM" id="SignalP"/>
    </source>
</evidence>
<feature type="region of interest" description="Disordered" evidence="2">
    <location>
        <begin position="70"/>
        <end position="130"/>
    </location>
</feature>
<dbReference type="GeneID" id="88093705"/>
<organism evidence="4 5">
    <name type="scientific">Pandoraea sputorum</name>
    <dbReference type="NCBI Taxonomy" id="93222"/>
    <lineage>
        <taxon>Bacteria</taxon>
        <taxon>Pseudomonadati</taxon>
        <taxon>Pseudomonadota</taxon>
        <taxon>Betaproteobacteria</taxon>
        <taxon>Burkholderiales</taxon>
        <taxon>Burkholderiaceae</taxon>
        <taxon>Pandoraea</taxon>
    </lineage>
</organism>
<feature type="chain" id="PRO_5011723221" evidence="3">
    <location>
        <begin position="34"/>
        <end position="274"/>
    </location>
</feature>
<reference evidence="4 5" key="1">
    <citation type="submission" date="2017-06" db="EMBL/GenBank/DDBJ databases">
        <authorList>
            <consortium name="Pathogen Informatics"/>
        </authorList>
    </citation>
    <scope>NUCLEOTIDE SEQUENCE [LARGE SCALE GENOMIC DNA]</scope>
    <source>
        <strain evidence="4 5">NCTC13161</strain>
    </source>
</reference>
<gene>
    <name evidence="4" type="ORF">SAMEA4530655_01024</name>
</gene>
<name>A0A239SCN8_9BURK</name>
<feature type="coiled-coil region" evidence="1">
    <location>
        <begin position="43"/>
        <end position="70"/>
    </location>
</feature>
<dbReference type="KEGG" id="pspu:NA29_09410"/>
<feature type="signal peptide" evidence="3">
    <location>
        <begin position="1"/>
        <end position="33"/>
    </location>
</feature>
<evidence type="ECO:0000256" key="1">
    <source>
        <dbReference type="SAM" id="Coils"/>
    </source>
</evidence>
<feature type="compositionally biased region" description="Basic and acidic residues" evidence="2">
    <location>
        <begin position="89"/>
        <end position="102"/>
    </location>
</feature>
<dbReference type="EMBL" id="LT906435">
    <property type="protein sequence ID" value="SNU82514.1"/>
    <property type="molecule type" value="Genomic_DNA"/>
</dbReference>
<evidence type="ECO:0000313" key="5">
    <source>
        <dbReference type="Proteomes" id="UP000215126"/>
    </source>
</evidence>
<proteinExistence type="predicted"/>
<keyword evidence="3" id="KW-0732">Signal</keyword>
<protein>
    <submittedName>
        <fullName evidence="4">Uncharacterized protein</fullName>
    </submittedName>
</protein>
<feature type="region of interest" description="Disordered" evidence="2">
    <location>
        <begin position="240"/>
        <end position="274"/>
    </location>
</feature>
<dbReference type="STRING" id="93222.NA29_09410"/>